<dbReference type="RefSeq" id="WP_016456150.1">
    <property type="nucleotide sequence ID" value="NZ_KE150269.1"/>
</dbReference>
<gene>
    <name evidence="14" type="ORF">HMPREF9306_01322</name>
</gene>
<comment type="subunit">
    <text evidence="2">Homodimer.</text>
</comment>
<comment type="catalytic activity">
    <reaction evidence="9">
        <text>[thioredoxin]-dithiol + NADP(+) = [thioredoxin]-disulfide + NADPH + H(+)</text>
        <dbReference type="Rhea" id="RHEA:20345"/>
        <dbReference type="Rhea" id="RHEA-COMP:10698"/>
        <dbReference type="Rhea" id="RHEA-COMP:10700"/>
        <dbReference type="ChEBI" id="CHEBI:15378"/>
        <dbReference type="ChEBI" id="CHEBI:29950"/>
        <dbReference type="ChEBI" id="CHEBI:50058"/>
        <dbReference type="ChEBI" id="CHEBI:57783"/>
        <dbReference type="ChEBI" id="CHEBI:58349"/>
        <dbReference type="EC" id="1.8.1.9"/>
    </reaction>
</comment>
<dbReference type="Gene3D" id="3.40.30.80">
    <property type="match status" value="1"/>
</dbReference>
<keyword evidence="7 11" id="KW-1015">Disulfide bond</keyword>
<evidence type="ECO:0000256" key="2">
    <source>
        <dbReference type="ARBA" id="ARBA00011738"/>
    </source>
</evidence>
<evidence type="ECO:0000256" key="3">
    <source>
        <dbReference type="ARBA" id="ARBA00022630"/>
    </source>
</evidence>
<dbReference type="InterPro" id="IPR044141">
    <property type="entry name" value="AhpF_NTD_C"/>
</dbReference>
<evidence type="ECO:0000259" key="12">
    <source>
        <dbReference type="Pfam" id="PF07992"/>
    </source>
</evidence>
<keyword evidence="3" id="KW-0285">Flavoprotein</keyword>
<evidence type="ECO:0000256" key="5">
    <source>
        <dbReference type="ARBA" id="ARBA00023002"/>
    </source>
</evidence>
<protein>
    <submittedName>
        <fullName evidence="14">Alkyl hydroperoxide reductase, F subunit</fullName>
    </submittedName>
</protein>
<dbReference type="GO" id="GO:0102039">
    <property type="term" value="F:NADH-dependent peroxiredoxin activity"/>
    <property type="evidence" value="ECO:0007669"/>
    <property type="project" value="InterPro"/>
</dbReference>
<dbReference type="STRING" id="883161.HMPREF9306_01322"/>
<dbReference type="Pfam" id="PF07992">
    <property type="entry name" value="Pyr_redox_2"/>
    <property type="match status" value="1"/>
</dbReference>
<accession>S2VYL5</accession>
<feature type="domain" description="Thioredoxin-like fold" evidence="13">
    <location>
        <begin position="129"/>
        <end position="199"/>
    </location>
</feature>
<dbReference type="InterPro" id="IPR044142">
    <property type="entry name" value="AhpF_NTD_N"/>
</dbReference>
<dbReference type="GO" id="GO:0051287">
    <property type="term" value="F:NAD binding"/>
    <property type="evidence" value="ECO:0007669"/>
    <property type="project" value="InterPro"/>
</dbReference>
<dbReference type="AlphaFoldDB" id="S2VYL5"/>
<keyword evidence="15" id="KW-1185">Reference proteome</keyword>
<evidence type="ECO:0000256" key="6">
    <source>
        <dbReference type="ARBA" id="ARBA00023027"/>
    </source>
</evidence>
<dbReference type="NCBIfam" id="TIGR03140">
    <property type="entry name" value="AhpF"/>
    <property type="match status" value="1"/>
</dbReference>
<dbReference type="InterPro" id="IPR050097">
    <property type="entry name" value="Ferredoxin-NADP_redctase_2"/>
</dbReference>
<dbReference type="CDD" id="cd02974">
    <property type="entry name" value="AhpF_NTD_N"/>
    <property type="match status" value="1"/>
</dbReference>
<dbReference type="InterPro" id="IPR008255">
    <property type="entry name" value="Pyr_nucl-diS_OxRdtase_2_AS"/>
</dbReference>
<dbReference type="GO" id="GO:0004791">
    <property type="term" value="F:thioredoxin-disulfide reductase (NADPH) activity"/>
    <property type="evidence" value="ECO:0007669"/>
    <property type="project" value="UniProtKB-EC"/>
</dbReference>
<keyword evidence="4 10" id="KW-0274">FAD</keyword>
<sequence>MTKKLLDKNLSAQLSALVPRIVHDVEFVVSLDEREASAELELLLEDVASLSNKISVRRDDEANQRKPGFQIRRVNSEIAVTFAGIPMGHEFSSFVLALLQVGGNPIKEDPEVIERVKNLPGDFNFVTYMSLSCQNCPTVVQALNTMSIINPRIKHTAVEGSLFQDEIDELKILSVPAIYLDGELFSSGRATIEDFLAKLDENDSTIAAEKLSSLEPFDVLVVGQGPAGASAAIYAARKGLRTGIIGDRFGGQVNDTMAIENYISQPYTEGPKLARELQAHVASYPIEIINSQTATGLVPATTGGGNHTVEVGEAKLSVKQVILATGANWRLLNVPGEEEYRNKGVTFCPHCDAPLFKGKPVAVVGGGNSGIEAAIDIAVYASHVTVVEFMPECRADEVLLEKLNALPNTFVVTNAATKEIAGDGHQVTGLVYTDRSTGEPKRIDVSGVFIQIGLLPNTSWLAETCELNSKKEIVTDGCGRTSIPGIYAAGDCADTAYKQIVVAQSSGATAALAAWDDLVRAG</sequence>
<dbReference type="InterPro" id="IPR012336">
    <property type="entry name" value="Thioredoxin-like_fold"/>
</dbReference>
<dbReference type="HOGENOM" id="CLU_031864_4_0_11"/>
<comment type="caution">
    <text evidence="14">The sequence shown here is derived from an EMBL/GenBank/DDBJ whole genome shotgun (WGS) entry which is preliminary data.</text>
</comment>
<comment type="similarity">
    <text evidence="1">Belongs to the class-II pyridine nucleotide-disulfide oxidoreductase family.</text>
</comment>
<evidence type="ECO:0000256" key="9">
    <source>
        <dbReference type="ARBA" id="ARBA00048132"/>
    </source>
</evidence>
<organism evidence="14 15">
    <name type="scientific">Propionimicrobium lymphophilum ACS-093-V-SCH5</name>
    <dbReference type="NCBI Taxonomy" id="883161"/>
    <lineage>
        <taxon>Bacteria</taxon>
        <taxon>Bacillati</taxon>
        <taxon>Actinomycetota</taxon>
        <taxon>Actinomycetes</taxon>
        <taxon>Propionibacteriales</taxon>
        <taxon>Propionibacteriaceae</taxon>
        <taxon>Propionimicrobium</taxon>
    </lineage>
</organism>
<dbReference type="EMBL" id="AGZR01000008">
    <property type="protein sequence ID" value="EPD32623.1"/>
    <property type="molecule type" value="Genomic_DNA"/>
</dbReference>
<feature type="binding site" evidence="10">
    <location>
        <begin position="218"/>
        <end position="233"/>
    </location>
    <ligand>
        <name>FAD</name>
        <dbReference type="ChEBI" id="CHEBI:57692"/>
    </ligand>
</feature>
<feature type="domain" description="FAD/NAD(P)-binding" evidence="12">
    <location>
        <begin position="217"/>
        <end position="507"/>
    </location>
</feature>
<dbReference type="Gene3D" id="3.50.50.60">
    <property type="entry name" value="FAD/NAD(P)-binding domain"/>
    <property type="match status" value="2"/>
</dbReference>
<dbReference type="PRINTS" id="PR00368">
    <property type="entry name" value="FADPNR"/>
</dbReference>
<evidence type="ECO:0000256" key="8">
    <source>
        <dbReference type="ARBA" id="ARBA00023284"/>
    </source>
</evidence>
<comment type="cofactor">
    <cofactor evidence="10">
        <name>FAD</name>
        <dbReference type="ChEBI" id="CHEBI:57692"/>
    </cofactor>
    <text evidence="10">Binds 1 FAD per subunit.</text>
</comment>
<dbReference type="GO" id="GO:0000302">
    <property type="term" value="P:response to reactive oxygen species"/>
    <property type="evidence" value="ECO:0007669"/>
    <property type="project" value="InterPro"/>
</dbReference>
<dbReference type="CDD" id="cd03026">
    <property type="entry name" value="AhpF_NTD_C"/>
    <property type="match status" value="1"/>
</dbReference>
<dbReference type="OrthoDB" id="9806179at2"/>
<feature type="disulfide bond" description="Redox-active" evidence="11">
    <location>
        <begin position="348"/>
        <end position="351"/>
    </location>
</feature>
<dbReference type="PRINTS" id="PR00469">
    <property type="entry name" value="PNDRDTASEII"/>
</dbReference>
<keyword evidence="6" id="KW-0520">NAD</keyword>
<reference evidence="14 15" key="1">
    <citation type="submission" date="2013-04" db="EMBL/GenBank/DDBJ databases">
        <title>The Genome Sequence of Propionimicrobium lymphophilum ACS-093-V-SCH5.</title>
        <authorList>
            <consortium name="The Broad Institute Genomics Platform"/>
            <person name="Earl A."/>
            <person name="Ward D."/>
            <person name="Feldgarden M."/>
            <person name="Gevers D."/>
            <person name="Saerens B."/>
            <person name="Vaneechoutte M."/>
            <person name="Walker B."/>
            <person name="Young S."/>
            <person name="Zeng Q."/>
            <person name="Gargeya S."/>
            <person name="Fitzgerald M."/>
            <person name="Haas B."/>
            <person name="Abouelleil A."/>
            <person name="Allen A.W."/>
            <person name="Alvarado L."/>
            <person name="Arachchi H.M."/>
            <person name="Berlin A.M."/>
            <person name="Chapman S.B."/>
            <person name="Gainer-Dewar J."/>
            <person name="Goldberg J."/>
            <person name="Griggs A."/>
            <person name="Gujja S."/>
            <person name="Hansen M."/>
            <person name="Howarth C."/>
            <person name="Imamovic A."/>
            <person name="Ireland A."/>
            <person name="Larimer J."/>
            <person name="McCowan C."/>
            <person name="Murphy C."/>
            <person name="Pearson M."/>
            <person name="Poon T.W."/>
            <person name="Priest M."/>
            <person name="Roberts A."/>
            <person name="Saif S."/>
            <person name="Shea T."/>
            <person name="Sisk P."/>
            <person name="Sykes S."/>
            <person name="Wortman J."/>
            <person name="Nusbaum C."/>
            <person name="Birren B."/>
        </authorList>
    </citation>
    <scope>NUCLEOTIDE SEQUENCE [LARGE SCALE GENOMIC DNA]</scope>
    <source>
        <strain evidence="14 15">ACS-093-V-SCH5</strain>
    </source>
</reference>
<dbReference type="InterPro" id="IPR036249">
    <property type="entry name" value="Thioredoxin-like_sf"/>
</dbReference>
<evidence type="ECO:0000256" key="1">
    <source>
        <dbReference type="ARBA" id="ARBA00009333"/>
    </source>
</evidence>
<keyword evidence="5" id="KW-0560">Oxidoreductase</keyword>
<dbReference type="PROSITE" id="PS51354">
    <property type="entry name" value="GLUTAREDOXIN_2"/>
    <property type="match status" value="1"/>
</dbReference>
<dbReference type="PANTHER" id="PTHR48105">
    <property type="entry name" value="THIOREDOXIN REDUCTASE 1-RELATED-RELATED"/>
    <property type="match status" value="1"/>
</dbReference>
<dbReference type="InterPro" id="IPR012081">
    <property type="entry name" value="Alkyl_hydroperoxide_Rdtase_suF"/>
</dbReference>
<evidence type="ECO:0000256" key="4">
    <source>
        <dbReference type="ARBA" id="ARBA00022827"/>
    </source>
</evidence>
<dbReference type="InterPro" id="IPR036188">
    <property type="entry name" value="FAD/NAD-bd_sf"/>
</dbReference>
<evidence type="ECO:0000256" key="7">
    <source>
        <dbReference type="ARBA" id="ARBA00023157"/>
    </source>
</evidence>
<proteinExistence type="inferred from homology"/>
<evidence type="ECO:0000313" key="15">
    <source>
        <dbReference type="Proteomes" id="UP000014417"/>
    </source>
</evidence>
<evidence type="ECO:0000313" key="14">
    <source>
        <dbReference type="EMBL" id="EPD32623.1"/>
    </source>
</evidence>
<dbReference type="PATRIC" id="fig|883161.3.peg.1316"/>
<dbReference type="Proteomes" id="UP000014417">
    <property type="component" value="Unassembled WGS sequence"/>
</dbReference>
<feature type="binding site" evidence="10">
    <location>
        <begin position="481"/>
        <end position="491"/>
    </location>
    <ligand>
        <name>FAD</name>
        <dbReference type="ChEBI" id="CHEBI:57692"/>
    </ligand>
</feature>
<dbReference type="SUPFAM" id="SSF51905">
    <property type="entry name" value="FAD/NAD(P)-binding domain"/>
    <property type="match status" value="1"/>
</dbReference>
<evidence type="ECO:0000256" key="11">
    <source>
        <dbReference type="PIRSR" id="PIRSR000238-2"/>
    </source>
</evidence>
<dbReference type="PROSITE" id="PS00573">
    <property type="entry name" value="PYRIDINE_REDOX_2"/>
    <property type="match status" value="1"/>
</dbReference>
<dbReference type="PIRSF" id="PIRSF000238">
    <property type="entry name" value="AhpF"/>
    <property type="match status" value="1"/>
</dbReference>
<evidence type="ECO:0000256" key="10">
    <source>
        <dbReference type="PIRSR" id="PIRSR000238-1"/>
    </source>
</evidence>
<dbReference type="GO" id="GO:0050660">
    <property type="term" value="F:flavin adenine dinucleotide binding"/>
    <property type="evidence" value="ECO:0007669"/>
    <property type="project" value="InterPro"/>
</dbReference>
<dbReference type="Pfam" id="PF13192">
    <property type="entry name" value="Thioredoxin_3"/>
    <property type="match status" value="1"/>
</dbReference>
<dbReference type="SUPFAM" id="SSF52833">
    <property type="entry name" value="Thioredoxin-like"/>
    <property type="match status" value="2"/>
</dbReference>
<keyword evidence="8 11" id="KW-0676">Redox-active center</keyword>
<evidence type="ECO:0000259" key="13">
    <source>
        <dbReference type="Pfam" id="PF13192"/>
    </source>
</evidence>
<dbReference type="InterPro" id="IPR023753">
    <property type="entry name" value="FAD/NAD-binding_dom"/>
</dbReference>
<name>S2VYL5_9ACTN</name>